<feature type="compositionally biased region" description="Basic and acidic residues" evidence="8">
    <location>
        <begin position="169"/>
        <end position="178"/>
    </location>
</feature>
<feature type="binding site" evidence="7">
    <location>
        <position position="142"/>
    </location>
    <ligand>
        <name>Zn(2+)</name>
        <dbReference type="ChEBI" id="CHEBI:29105"/>
        <note>catalytic</note>
    </ligand>
</feature>
<dbReference type="EC" id="3.1.-.-" evidence="7"/>
<dbReference type="SUPFAM" id="SSF55486">
    <property type="entry name" value="Metalloproteases ('zincins'), catalytic domain"/>
    <property type="match status" value="1"/>
</dbReference>
<protein>
    <recommendedName>
        <fullName evidence="7">Endoribonuclease YbeY</fullName>
        <ecNumber evidence="7">3.1.-.-</ecNumber>
    </recommendedName>
</protein>
<keyword evidence="3 7" id="KW-0479">Metal-binding</keyword>
<evidence type="ECO:0000256" key="4">
    <source>
        <dbReference type="ARBA" id="ARBA00022759"/>
    </source>
</evidence>
<gene>
    <name evidence="7 9" type="primary">ybeY</name>
    <name evidence="9" type="ORF">ACFPT7_05180</name>
</gene>
<comment type="function">
    <text evidence="7">Single strand-specific metallo-endoribonuclease involved in late-stage 70S ribosome quality control and in maturation of the 3' terminus of the 16S rRNA.</text>
</comment>
<evidence type="ECO:0000313" key="9">
    <source>
        <dbReference type="EMBL" id="MFC5861676.1"/>
    </source>
</evidence>
<proteinExistence type="inferred from homology"/>
<keyword evidence="7" id="KW-0698">rRNA processing</keyword>
<accession>A0ABW1ECS2</accession>
<name>A0ABW1ECS2_9BACT</name>
<keyword evidence="6 7" id="KW-0862">Zinc</keyword>
<evidence type="ECO:0000313" key="10">
    <source>
        <dbReference type="Proteomes" id="UP001596091"/>
    </source>
</evidence>
<dbReference type="InterPro" id="IPR020549">
    <property type="entry name" value="YbeY_CS"/>
</dbReference>
<feature type="binding site" evidence="7">
    <location>
        <position position="132"/>
    </location>
    <ligand>
        <name>Zn(2+)</name>
        <dbReference type="ChEBI" id="CHEBI:29105"/>
        <note>catalytic</note>
    </ligand>
</feature>
<comment type="cofactor">
    <cofactor evidence="7">
        <name>Zn(2+)</name>
        <dbReference type="ChEBI" id="CHEBI:29105"/>
    </cofactor>
    <text evidence="7">Binds 1 zinc ion.</text>
</comment>
<dbReference type="NCBIfam" id="TIGR00043">
    <property type="entry name" value="rRNA maturation RNase YbeY"/>
    <property type="match status" value="1"/>
</dbReference>
<dbReference type="Gene3D" id="3.40.390.30">
    <property type="entry name" value="Metalloproteases ('zincins'), catalytic domain"/>
    <property type="match status" value="1"/>
</dbReference>
<dbReference type="InterPro" id="IPR002036">
    <property type="entry name" value="YbeY"/>
</dbReference>
<evidence type="ECO:0000256" key="7">
    <source>
        <dbReference type="HAMAP-Rule" id="MF_00009"/>
    </source>
</evidence>
<evidence type="ECO:0000256" key="2">
    <source>
        <dbReference type="ARBA" id="ARBA00022722"/>
    </source>
</evidence>
<sequence length="204" mass="22026">MILFDPDQPEAVSGFPRLKQAQAASKNGARRRSPLPGRVTLARYLQDAKEAVKLKGEVALLLTTDQGIRSLNRRYRNKNKATDVLSFPAAVDSFFGAGGHAGDLAISVETAAKQAESQGHSLSIELRVLMLHGLLHLAGYDHEADNGEMARKEARLRAKLGLPLGLIERTDIARPEKTRHSKSPATSGRSGKQPGTNATRSGRS</sequence>
<dbReference type="HAMAP" id="MF_00009">
    <property type="entry name" value="Endoribonucl_YbeY"/>
    <property type="match status" value="1"/>
</dbReference>
<dbReference type="Pfam" id="PF02130">
    <property type="entry name" value="YbeY"/>
    <property type="match status" value="1"/>
</dbReference>
<evidence type="ECO:0000256" key="1">
    <source>
        <dbReference type="ARBA" id="ARBA00010875"/>
    </source>
</evidence>
<keyword evidence="5 7" id="KW-0378">Hydrolase</keyword>
<keyword evidence="7" id="KW-0963">Cytoplasm</keyword>
<evidence type="ECO:0000256" key="6">
    <source>
        <dbReference type="ARBA" id="ARBA00022833"/>
    </source>
</evidence>
<feature type="compositionally biased region" description="Polar residues" evidence="8">
    <location>
        <begin position="183"/>
        <end position="204"/>
    </location>
</feature>
<evidence type="ECO:0000256" key="8">
    <source>
        <dbReference type="SAM" id="MobiDB-lite"/>
    </source>
</evidence>
<keyword evidence="4 7" id="KW-0255">Endonuclease</keyword>
<dbReference type="InterPro" id="IPR023091">
    <property type="entry name" value="MetalPrtase_cat_dom_sf_prd"/>
</dbReference>
<comment type="caution">
    <text evidence="9">The sequence shown here is derived from an EMBL/GenBank/DDBJ whole genome shotgun (WGS) entry which is preliminary data.</text>
</comment>
<dbReference type="PANTHER" id="PTHR46986:SF1">
    <property type="entry name" value="ENDORIBONUCLEASE YBEY, CHLOROPLASTIC"/>
    <property type="match status" value="1"/>
</dbReference>
<dbReference type="PANTHER" id="PTHR46986">
    <property type="entry name" value="ENDORIBONUCLEASE YBEY, CHLOROPLASTIC"/>
    <property type="match status" value="1"/>
</dbReference>
<dbReference type="RefSeq" id="WP_263337161.1">
    <property type="nucleotide sequence ID" value="NZ_JAGSYH010000004.1"/>
</dbReference>
<dbReference type="Proteomes" id="UP001596091">
    <property type="component" value="Unassembled WGS sequence"/>
</dbReference>
<reference evidence="10" key="1">
    <citation type="journal article" date="2019" name="Int. J. Syst. Evol. Microbiol.">
        <title>The Global Catalogue of Microorganisms (GCM) 10K type strain sequencing project: providing services to taxonomists for standard genome sequencing and annotation.</title>
        <authorList>
            <consortium name="The Broad Institute Genomics Platform"/>
            <consortium name="The Broad Institute Genome Sequencing Center for Infectious Disease"/>
            <person name="Wu L."/>
            <person name="Ma J."/>
        </authorList>
    </citation>
    <scope>NUCLEOTIDE SEQUENCE [LARGE SCALE GENOMIC DNA]</scope>
    <source>
        <strain evidence="10">JCM 4087</strain>
    </source>
</reference>
<evidence type="ECO:0000256" key="5">
    <source>
        <dbReference type="ARBA" id="ARBA00022801"/>
    </source>
</evidence>
<organism evidence="9 10">
    <name type="scientific">Acidicapsa dinghuensis</name>
    <dbReference type="NCBI Taxonomy" id="2218256"/>
    <lineage>
        <taxon>Bacteria</taxon>
        <taxon>Pseudomonadati</taxon>
        <taxon>Acidobacteriota</taxon>
        <taxon>Terriglobia</taxon>
        <taxon>Terriglobales</taxon>
        <taxon>Acidobacteriaceae</taxon>
        <taxon>Acidicapsa</taxon>
    </lineage>
</organism>
<comment type="similarity">
    <text evidence="1 7">Belongs to the endoribonuclease YbeY family.</text>
</comment>
<keyword evidence="2 7" id="KW-0540">Nuclease</keyword>
<comment type="subcellular location">
    <subcellularLocation>
        <location evidence="7">Cytoplasm</location>
    </subcellularLocation>
</comment>
<dbReference type="EMBL" id="JBHSPH010000002">
    <property type="protein sequence ID" value="MFC5861676.1"/>
    <property type="molecule type" value="Genomic_DNA"/>
</dbReference>
<feature type="binding site" evidence="7">
    <location>
        <position position="136"/>
    </location>
    <ligand>
        <name>Zn(2+)</name>
        <dbReference type="ChEBI" id="CHEBI:29105"/>
        <note>catalytic</note>
    </ligand>
</feature>
<keyword evidence="7" id="KW-0690">Ribosome biogenesis</keyword>
<dbReference type="PROSITE" id="PS01306">
    <property type="entry name" value="UPF0054"/>
    <property type="match status" value="1"/>
</dbReference>
<evidence type="ECO:0000256" key="3">
    <source>
        <dbReference type="ARBA" id="ARBA00022723"/>
    </source>
</evidence>
<keyword evidence="10" id="KW-1185">Reference proteome</keyword>
<feature type="region of interest" description="Disordered" evidence="8">
    <location>
        <begin position="169"/>
        <end position="204"/>
    </location>
</feature>